<dbReference type="EMBL" id="JAACXV010000374">
    <property type="protein sequence ID" value="KAF7279169.1"/>
    <property type="molecule type" value="Genomic_DNA"/>
</dbReference>
<dbReference type="Proteomes" id="UP000625711">
    <property type="component" value="Unassembled WGS sequence"/>
</dbReference>
<evidence type="ECO:0000313" key="2">
    <source>
        <dbReference type="Proteomes" id="UP000625711"/>
    </source>
</evidence>
<comment type="caution">
    <text evidence="1">The sequence shown here is derived from an EMBL/GenBank/DDBJ whole genome shotgun (WGS) entry which is preliminary data.</text>
</comment>
<sequence>MRNDIRHPARGVGGRWLGLLVDRSLGRRFKTVKFAPSLVRARCCIATLIDDAGYGDAAVSNIENGACAESDCCCFFASSLLLPVCIVDWYGIRYSMFISASVR</sequence>
<organism evidence="1 2">
    <name type="scientific">Rhynchophorus ferrugineus</name>
    <name type="common">Red palm weevil</name>
    <name type="synonym">Curculio ferrugineus</name>
    <dbReference type="NCBI Taxonomy" id="354439"/>
    <lineage>
        <taxon>Eukaryota</taxon>
        <taxon>Metazoa</taxon>
        <taxon>Ecdysozoa</taxon>
        <taxon>Arthropoda</taxon>
        <taxon>Hexapoda</taxon>
        <taxon>Insecta</taxon>
        <taxon>Pterygota</taxon>
        <taxon>Neoptera</taxon>
        <taxon>Endopterygota</taxon>
        <taxon>Coleoptera</taxon>
        <taxon>Polyphaga</taxon>
        <taxon>Cucujiformia</taxon>
        <taxon>Curculionidae</taxon>
        <taxon>Dryophthorinae</taxon>
        <taxon>Rhynchophorus</taxon>
    </lineage>
</organism>
<evidence type="ECO:0000313" key="1">
    <source>
        <dbReference type="EMBL" id="KAF7279169.1"/>
    </source>
</evidence>
<reference evidence="1" key="1">
    <citation type="submission" date="2020-08" db="EMBL/GenBank/DDBJ databases">
        <title>Genome sequencing and assembly of the red palm weevil Rhynchophorus ferrugineus.</title>
        <authorList>
            <person name="Dias G.B."/>
            <person name="Bergman C.M."/>
            <person name="Manee M."/>
        </authorList>
    </citation>
    <scope>NUCLEOTIDE SEQUENCE</scope>
    <source>
        <strain evidence="1">AA-2017</strain>
        <tissue evidence="1">Whole larva</tissue>
    </source>
</reference>
<name>A0A834IG01_RHYFE</name>
<accession>A0A834IG01</accession>
<dbReference type="AlphaFoldDB" id="A0A834IG01"/>
<protein>
    <submittedName>
        <fullName evidence="1">Uncharacterized protein</fullName>
    </submittedName>
</protein>
<gene>
    <name evidence="1" type="ORF">GWI33_007580</name>
</gene>
<proteinExistence type="predicted"/>
<keyword evidence="2" id="KW-1185">Reference proteome</keyword>